<dbReference type="Proteomes" id="UP000594008">
    <property type="component" value="Chromosome"/>
</dbReference>
<dbReference type="InterPro" id="IPR045924">
    <property type="entry name" value="DUF6343"/>
</dbReference>
<dbReference type="EMBL" id="CP063374">
    <property type="protein sequence ID" value="QOV43908.1"/>
    <property type="molecule type" value="Genomic_DNA"/>
</dbReference>
<dbReference type="KEGG" id="schf:IPT68_30190"/>
<sequence>MTHGQPVPRDRSGTTGRRRPRTGTEPRTARSALRLRLLLTAVFLPVFAAATVLFAVWAANSSPADSPGPEALTGLAVACGAPALVPALDRVVVRRRMRQERAGRRV</sequence>
<feature type="transmembrane region" description="Helical" evidence="2">
    <location>
        <begin position="37"/>
        <end position="59"/>
    </location>
</feature>
<evidence type="ECO:0000313" key="4">
    <source>
        <dbReference type="Proteomes" id="UP000594008"/>
    </source>
</evidence>
<feature type="region of interest" description="Disordered" evidence="1">
    <location>
        <begin position="1"/>
        <end position="29"/>
    </location>
</feature>
<reference evidence="3 4" key="1">
    <citation type="submission" date="2020-10" db="EMBL/GenBank/DDBJ databases">
        <title>Streptomyces chromofuscus complate genome analysis.</title>
        <authorList>
            <person name="Anwar N."/>
        </authorList>
    </citation>
    <scope>NUCLEOTIDE SEQUENCE [LARGE SCALE GENOMIC DNA]</scope>
    <source>
        <strain evidence="3 4">DSM 40273</strain>
    </source>
</reference>
<protein>
    <submittedName>
        <fullName evidence="3">Uncharacterized protein</fullName>
    </submittedName>
</protein>
<proteinExistence type="predicted"/>
<accession>A0A7M2T879</accession>
<name>A0A7M2T879_STRCW</name>
<evidence type="ECO:0000313" key="3">
    <source>
        <dbReference type="EMBL" id="QOV43908.1"/>
    </source>
</evidence>
<evidence type="ECO:0000256" key="1">
    <source>
        <dbReference type="SAM" id="MobiDB-lite"/>
    </source>
</evidence>
<feature type="transmembrane region" description="Helical" evidence="2">
    <location>
        <begin position="71"/>
        <end position="88"/>
    </location>
</feature>
<keyword evidence="2" id="KW-0472">Membrane</keyword>
<keyword evidence="4" id="KW-1185">Reference proteome</keyword>
<dbReference type="RefSeq" id="WP_189699817.1">
    <property type="nucleotide sequence ID" value="NZ_BMTA01000015.1"/>
</dbReference>
<evidence type="ECO:0000256" key="2">
    <source>
        <dbReference type="SAM" id="Phobius"/>
    </source>
</evidence>
<keyword evidence="2" id="KW-1133">Transmembrane helix</keyword>
<organism evidence="3 4">
    <name type="scientific">Streptomyces chromofuscus</name>
    <dbReference type="NCBI Taxonomy" id="42881"/>
    <lineage>
        <taxon>Bacteria</taxon>
        <taxon>Bacillati</taxon>
        <taxon>Actinomycetota</taxon>
        <taxon>Actinomycetes</taxon>
        <taxon>Kitasatosporales</taxon>
        <taxon>Streptomycetaceae</taxon>
        <taxon>Streptomyces</taxon>
    </lineage>
</organism>
<gene>
    <name evidence="3" type="ORF">IPT68_30190</name>
</gene>
<keyword evidence="2" id="KW-0812">Transmembrane</keyword>
<dbReference type="AlphaFoldDB" id="A0A7M2T879"/>
<dbReference type="Pfam" id="PF19870">
    <property type="entry name" value="DUF6343"/>
    <property type="match status" value="1"/>
</dbReference>